<organism evidence="1 2">
    <name type="scientific">Bacteroides xylanisolvens SD CC 1b</name>
    <dbReference type="NCBI Taxonomy" id="702447"/>
    <lineage>
        <taxon>Bacteria</taxon>
        <taxon>Pseudomonadati</taxon>
        <taxon>Bacteroidota</taxon>
        <taxon>Bacteroidia</taxon>
        <taxon>Bacteroidales</taxon>
        <taxon>Bacteroidaceae</taxon>
        <taxon>Bacteroides</taxon>
    </lineage>
</organism>
<evidence type="ECO:0000313" key="2">
    <source>
        <dbReference type="Proteomes" id="UP000019380"/>
    </source>
</evidence>
<dbReference type="AlphaFoldDB" id="W6P900"/>
<evidence type="ECO:0000313" key="1">
    <source>
        <dbReference type="EMBL" id="CDM06159.1"/>
    </source>
</evidence>
<dbReference type="Proteomes" id="UP000019380">
    <property type="component" value="Unassembled WGS sequence"/>
</dbReference>
<reference evidence="1 2" key="1">
    <citation type="submission" date="2013-12" db="EMBL/GenBank/DDBJ databases">
        <title>Improved hybrid genome assemblies of Bacteroides xylanisolvens SD CC 1b and Bacteroides xylanisolvens SD CC 2a using Illumina and 454 Sequencing.</title>
        <authorList>
            <person name="Ramaraj T."/>
            <person name="Sundararajan A."/>
            <person name="Mudge J."/>
            <person name="Schilkey F.D."/>
            <person name="Delvecchio V."/>
            <person name="Donlon M."/>
            <person name="Ziemer C."/>
        </authorList>
    </citation>
    <scope>NUCLEOTIDE SEQUENCE [LARGE SCALE GENOMIC DNA]</scope>
</reference>
<evidence type="ECO:0008006" key="3">
    <source>
        <dbReference type="Google" id="ProtNLM"/>
    </source>
</evidence>
<proteinExistence type="predicted"/>
<name>W6P900_9BACE</name>
<dbReference type="EMBL" id="CBXG010000044">
    <property type="protein sequence ID" value="CDM06159.1"/>
    <property type="molecule type" value="Genomic_DNA"/>
</dbReference>
<accession>W6P900</accession>
<protein>
    <recommendedName>
        <fullName evidence="3">DUF4375 domain-containing protein</fullName>
    </recommendedName>
</protein>
<comment type="caution">
    <text evidence="1">The sequence shown here is derived from an EMBL/GenBank/DDBJ whole genome shotgun (WGS) entry which is preliminary data.</text>
</comment>
<sequence length="194" mass="22326">MKTEKISDVLQGMDVNTEDAIVTLSDKIWKIGELSEIKEQVSDTVFAFHIVANVIGLYKGDGWQAIIEEHAELLPYISYAMYEIGLEKIGEATKNIEHIFPLDIDVLSLDKKQFCEVVNFVRGIREGRYFTITMEGLKGYTPEERKQLTAKYSEACEKLDAATENMWDYDSPDNEGWGVVSRYLEKHLQDNFWK</sequence>
<gene>
    <name evidence="1" type="ORF">BN890_37620</name>
</gene>